<comment type="function">
    <text evidence="3">Regulates mitochondrial small subunit maturation by controlling 15S rRNA 5'-end processing. Localizes to the 5' precursor of the 15S rRNA in a position that is subsequently occupied by mS47 in the mature yeast mtSSU. Uses structure and sequence-specific RNA recognition, binding to a single-stranded region of the precursor and specifically recognizing bases -6 to -1. The exchange of Ccm1 for mS47 is coupled to the irreversible removal of precursor rRNA that is accompanied by conformational changes of the mitoribosomal proteins uS5m and mS26. These conformational changes signal completion of 5'-end rRNA processing through protection of the mature 5'-end of the 15S rRNA and stabilization of mS47. The removal of the 5' precursor together with the dissociation of Ccm1 may be catalyzed by the 5'-3' exoribonuclease Pet127. Involved in the specific removal of group I introns in mitochondrial encoded transcripts.</text>
</comment>
<evidence type="ECO:0008006" key="8">
    <source>
        <dbReference type="Google" id="ProtNLM"/>
    </source>
</evidence>
<comment type="caution">
    <text evidence="6">The sequence shown here is derived from an EMBL/GenBank/DDBJ whole genome shotgun (WGS) entry which is preliminary data.</text>
</comment>
<dbReference type="EMBL" id="VXIS01000045">
    <property type="protein sequence ID" value="KAA8910558.1"/>
    <property type="molecule type" value="Genomic_DNA"/>
</dbReference>
<organism evidence="6 7">
    <name type="scientific">Sphaerosporella brunnea</name>
    <dbReference type="NCBI Taxonomy" id="1250544"/>
    <lineage>
        <taxon>Eukaryota</taxon>
        <taxon>Fungi</taxon>
        <taxon>Dikarya</taxon>
        <taxon>Ascomycota</taxon>
        <taxon>Pezizomycotina</taxon>
        <taxon>Pezizomycetes</taxon>
        <taxon>Pezizales</taxon>
        <taxon>Pyronemataceae</taxon>
        <taxon>Sphaerosporella</taxon>
    </lineage>
</organism>
<proteinExistence type="inferred from homology"/>
<feature type="repeat" description="PPR" evidence="5">
    <location>
        <begin position="550"/>
        <end position="584"/>
    </location>
</feature>
<evidence type="ECO:0000256" key="3">
    <source>
        <dbReference type="ARBA" id="ARBA00044493"/>
    </source>
</evidence>
<feature type="repeat" description="PPR" evidence="5">
    <location>
        <begin position="691"/>
        <end position="725"/>
    </location>
</feature>
<name>A0A5J5F3D6_9PEZI</name>
<keyword evidence="2" id="KW-0677">Repeat</keyword>
<dbReference type="InterPro" id="IPR002885">
    <property type="entry name" value="PPR_rpt"/>
</dbReference>
<dbReference type="Gene3D" id="1.25.40.10">
    <property type="entry name" value="Tetratricopeptide repeat domain"/>
    <property type="match status" value="4"/>
</dbReference>
<dbReference type="Pfam" id="PF01535">
    <property type="entry name" value="PPR"/>
    <property type="match status" value="1"/>
</dbReference>
<accession>A0A5J5F3D6</accession>
<evidence type="ECO:0000256" key="5">
    <source>
        <dbReference type="PROSITE-ProRule" id="PRU00708"/>
    </source>
</evidence>
<sequence length="1086" mass="124138">MLERVAVHRLESGGLRFFRGGRSQRRMLHSAFWVHGAAELDLAAAAASLFGGGCGGAGEDRLPPEISTAPQPHARTSWRRAAFAQLDFLYPPGALSFLRHLGSAIPRRKNGGLFPFIAGKREYSSTTQTPPTEYEEIEEITELPELACPDDIDIRRPDGDDYHKFQDFTMRAPPGQYESAWYHYCQKWRATMMDTPSAPTKSSEKKLHDEQMTRRIVAKYMLKSVHRLEWNRVVSMILSVHPLKWAEWDYENLVICFLRLGHPAEALYVLKKNVTLHPTSRDAGFEVFIKHYVMAGRWDLVKRAYQLLRGTDIGRTADRRRHLNSTILPSIGDKGTIFAFIGKVMGWASTVPDRDAAGFNRLDDHLAEDLVKACLSYITRPHAPWYGGLWEEVFQFIENRPRWLNTRNAWERSLKYLAASRQDALATYRYSQYRLRYLQHMDLDIMNRIVRCYARLQDFKGMQMIFDDIICFSDQLKPNRESYSILMAAAARRGDSKAVREILLKSLEEFPPRHPQELNHIMQAHVERGELSEVIIWFNRISEEYKLKPDVISYNTLINGHAKVGDLDGAARRVQEMLDVGLKPDLTTYNIILKMFASRGDVAGAENIFDSIVQSGFELDTYSYQALAAAYVEAKDLLKADTLLAHIADHSFDKSPTPIWNTVISAHAARGEEHKVTELLKVMAEKGVPFDYYTYGIVLHSLCTAGKMEAAESTLEYIKDSGFHLSSDKYAILMVGYTRLGDFRKVWETFQKMLQSGLEADFNTLAVLLKSYAHSEAEDFLEVEGNMVHLVSTEKMLDQIITEERELDLNSFDAVKTATPPWLFTPLINVYWKKSAWDRAIAIFNKFLRTSEAETFGASPNLQMFKTMMQVYRGGGDVDGVRSMWQGLRNTALYLHRSVANKGTMPQRVLETYHGDICGALSIFIRAMAEIQDIEAIDAEIESVQTAGYQLDNVNWNDYVQALVLAGKLTQAAQICERQLMKQWNELRLYFFYSDPSVRGEEGKVLPEIRPFIRTIEAIGTELKRLDELRKRGDVGAKAALVEIFREAPATWEACDGLESMESRASKEMMFRLQKTRQREQPIKYY</sequence>
<protein>
    <recommendedName>
        <fullName evidence="8">Pentacotripeptide-repeat region of PRORP domain-containing protein</fullName>
    </recommendedName>
</protein>
<reference evidence="6 7" key="1">
    <citation type="submission" date="2019-09" db="EMBL/GenBank/DDBJ databases">
        <title>Draft genome of the ectomycorrhizal ascomycete Sphaerosporella brunnea.</title>
        <authorList>
            <consortium name="DOE Joint Genome Institute"/>
            <person name="Benucci G.M."/>
            <person name="Marozzi G."/>
            <person name="Antonielli L."/>
            <person name="Sanchez S."/>
            <person name="Marco P."/>
            <person name="Wang X."/>
            <person name="Falini L.B."/>
            <person name="Barry K."/>
            <person name="Haridas S."/>
            <person name="Lipzen A."/>
            <person name="Labutti K."/>
            <person name="Grigoriev I.V."/>
            <person name="Murat C."/>
            <person name="Martin F."/>
            <person name="Albertini E."/>
            <person name="Donnini D."/>
            <person name="Bonito G."/>
        </authorList>
    </citation>
    <scope>NUCLEOTIDE SEQUENCE [LARGE SCALE GENOMIC DNA]</scope>
    <source>
        <strain evidence="6 7">Sb_GMNB300</strain>
    </source>
</reference>
<dbReference type="AlphaFoldDB" id="A0A5J5F3D6"/>
<feature type="repeat" description="PPR" evidence="5">
    <location>
        <begin position="585"/>
        <end position="619"/>
    </location>
</feature>
<feature type="repeat" description="PPR" evidence="5">
    <location>
        <begin position="726"/>
        <end position="760"/>
    </location>
</feature>
<dbReference type="PANTHER" id="PTHR47447">
    <property type="entry name" value="OS03G0856100 PROTEIN"/>
    <property type="match status" value="1"/>
</dbReference>
<dbReference type="NCBIfam" id="TIGR00756">
    <property type="entry name" value="PPR"/>
    <property type="match status" value="4"/>
</dbReference>
<evidence type="ECO:0000256" key="1">
    <source>
        <dbReference type="ARBA" id="ARBA00006192"/>
    </source>
</evidence>
<dbReference type="PANTHER" id="PTHR47447:SF24">
    <property type="entry name" value="PENTATRICOPEPTIDE REPEAT-CONTAINING PROTEIN"/>
    <property type="match status" value="1"/>
</dbReference>
<evidence type="ECO:0000256" key="4">
    <source>
        <dbReference type="ARBA" id="ARBA00044511"/>
    </source>
</evidence>
<dbReference type="Pfam" id="PF13041">
    <property type="entry name" value="PPR_2"/>
    <property type="match status" value="2"/>
</dbReference>
<keyword evidence="7" id="KW-1185">Reference proteome</keyword>
<dbReference type="PROSITE" id="PS51375">
    <property type="entry name" value="PPR"/>
    <property type="match status" value="4"/>
</dbReference>
<comment type="similarity">
    <text evidence="1">Belongs to the CCM1 family.</text>
</comment>
<evidence type="ECO:0000313" key="6">
    <source>
        <dbReference type="EMBL" id="KAA8910558.1"/>
    </source>
</evidence>
<dbReference type="InterPro" id="IPR011990">
    <property type="entry name" value="TPR-like_helical_dom_sf"/>
</dbReference>
<dbReference type="SUPFAM" id="SSF48452">
    <property type="entry name" value="TPR-like"/>
    <property type="match status" value="1"/>
</dbReference>
<dbReference type="OrthoDB" id="185373at2759"/>
<gene>
    <name evidence="6" type="ORF">FN846DRAFT_939067</name>
</gene>
<dbReference type="Proteomes" id="UP000326924">
    <property type="component" value="Unassembled WGS sequence"/>
</dbReference>
<dbReference type="InParanoid" id="A0A5J5F3D6"/>
<evidence type="ECO:0000256" key="2">
    <source>
        <dbReference type="ARBA" id="ARBA00022737"/>
    </source>
</evidence>
<comment type="subunit">
    <text evidence="4">Binds to mitochondrial small subunit 15S rRNA.</text>
</comment>
<evidence type="ECO:0000313" key="7">
    <source>
        <dbReference type="Proteomes" id="UP000326924"/>
    </source>
</evidence>